<evidence type="ECO:0000313" key="2">
    <source>
        <dbReference type="Proteomes" id="UP001060085"/>
    </source>
</evidence>
<protein>
    <submittedName>
        <fullName evidence="1">Uncharacterized protein</fullName>
    </submittedName>
</protein>
<evidence type="ECO:0000313" key="1">
    <source>
        <dbReference type="EMBL" id="KAI5667926.1"/>
    </source>
</evidence>
<reference evidence="2" key="1">
    <citation type="journal article" date="2023" name="Nat. Plants">
        <title>Single-cell RNA sequencing provides a high-resolution roadmap for understanding the multicellular compartmentation of specialized metabolism.</title>
        <authorList>
            <person name="Sun S."/>
            <person name="Shen X."/>
            <person name="Li Y."/>
            <person name="Li Y."/>
            <person name="Wang S."/>
            <person name="Li R."/>
            <person name="Zhang H."/>
            <person name="Shen G."/>
            <person name="Guo B."/>
            <person name="Wei J."/>
            <person name="Xu J."/>
            <person name="St-Pierre B."/>
            <person name="Chen S."/>
            <person name="Sun C."/>
        </authorList>
    </citation>
    <scope>NUCLEOTIDE SEQUENCE [LARGE SCALE GENOMIC DNA]</scope>
</reference>
<dbReference type="EMBL" id="CM044704">
    <property type="protein sequence ID" value="KAI5667926.1"/>
    <property type="molecule type" value="Genomic_DNA"/>
</dbReference>
<proteinExistence type="predicted"/>
<dbReference type="Proteomes" id="UP001060085">
    <property type="component" value="Linkage Group LG04"/>
</dbReference>
<comment type="caution">
    <text evidence="1">The sequence shown here is derived from an EMBL/GenBank/DDBJ whole genome shotgun (WGS) entry which is preliminary data.</text>
</comment>
<gene>
    <name evidence="1" type="ORF">M9H77_17779</name>
</gene>
<name>A0ACC0B5L3_CATRO</name>
<sequence length="219" mass="24743">MAQSVFTRTSHHALRWDGRLVENQKGFENEVGPRTDLISSGRSGPSKPLKVAFYCGTYNLVPRGTQMPYSAAVDLVARLGYRSCYMALTGWDLTDAQRSFTMLPLAPRLHWHPVSELPATYSISWLTRCYGHRTGLRRFGLAGFSRGTVYSRPPYPTSGGTQATKQQDVRVEEYFSGGTMARGTFAFMIESWTSVPAIPPSSYTDYYMDWFFPRSHPRI</sequence>
<organism evidence="1 2">
    <name type="scientific">Catharanthus roseus</name>
    <name type="common">Madagascar periwinkle</name>
    <name type="synonym">Vinca rosea</name>
    <dbReference type="NCBI Taxonomy" id="4058"/>
    <lineage>
        <taxon>Eukaryota</taxon>
        <taxon>Viridiplantae</taxon>
        <taxon>Streptophyta</taxon>
        <taxon>Embryophyta</taxon>
        <taxon>Tracheophyta</taxon>
        <taxon>Spermatophyta</taxon>
        <taxon>Magnoliopsida</taxon>
        <taxon>eudicotyledons</taxon>
        <taxon>Gunneridae</taxon>
        <taxon>Pentapetalae</taxon>
        <taxon>asterids</taxon>
        <taxon>lamiids</taxon>
        <taxon>Gentianales</taxon>
        <taxon>Apocynaceae</taxon>
        <taxon>Rauvolfioideae</taxon>
        <taxon>Vinceae</taxon>
        <taxon>Catharanthinae</taxon>
        <taxon>Catharanthus</taxon>
    </lineage>
</organism>
<accession>A0ACC0B5L3</accession>
<keyword evidence="2" id="KW-1185">Reference proteome</keyword>